<evidence type="ECO:0000256" key="8">
    <source>
        <dbReference type="ARBA" id="ARBA00023295"/>
    </source>
</evidence>
<dbReference type="GO" id="GO:0009251">
    <property type="term" value="P:glucan catabolic process"/>
    <property type="evidence" value="ECO:0007669"/>
    <property type="project" value="TreeGrafter"/>
</dbReference>
<dbReference type="EC" id="3.2.1.21" evidence="4"/>
<dbReference type="RefSeq" id="WP_072883134.1">
    <property type="nucleotide sequence ID" value="NZ_FQVO01000001.1"/>
</dbReference>
<dbReference type="SUPFAM" id="SSF52279">
    <property type="entry name" value="Beta-D-glucan exohydrolase, C-terminal domain"/>
    <property type="match status" value="1"/>
</dbReference>
<evidence type="ECO:0000313" key="13">
    <source>
        <dbReference type="Proteomes" id="UP000184236"/>
    </source>
</evidence>
<name>A0A1M4TII7_9FLAO</name>
<evidence type="ECO:0000256" key="4">
    <source>
        <dbReference type="ARBA" id="ARBA00012744"/>
    </source>
</evidence>
<gene>
    <name evidence="12" type="ORF">SAMN05444408_101396</name>
</gene>
<dbReference type="FunFam" id="3.20.20.300:FF:000005">
    <property type="entry name" value="Periplasmic beta-glucosidase"/>
    <property type="match status" value="1"/>
</dbReference>
<evidence type="ECO:0000256" key="3">
    <source>
        <dbReference type="ARBA" id="ARBA00005336"/>
    </source>
</evidence>
<protein>
    <recommendedName>
        <fullName evidence="9">Periplasmic beta-glucosidase</fullName>
        <ecNumber evidence="4">3.2.1.21</ecNumber>
    </recommendedName>
</protein>
<proteinExistence type="inferred from homology"/>
<dbReference type="FunFam" id="3.40.50.1700:FF:000004">
    <property type="entry name" value="Periplasmic beta-glucosidase"/>
    <property type="match status" value="1"/>
</dbReference>
<dbReference type="SMART" id="SM01217">
    <property type="entry name" value="Fn3_like"/>
    <property type="match status" value="1"/>
</dbReference>
<dbReference type="InterPro" id="IPR026891">
    <property type="entry name" value="Fn3-like"/>
</dbReference>
<dbReference type="STRING" id="1302685.SAMN05444408_101396"/>
<dbReference type="Gene3D" id="3.20.20.300">
    <property type="entry name" value="Glycoside hydrolase, family 3, N-terminal domain"/>
    <property type="match status" value="1"/>
</dbReference>
<dbReference type="Pfam" id="PF01915">
    <property type="entry name" value="Glyco_hydro_3_C"/>
    <property type="match status" value="1"/>
</dbReference>
<keyword evidence="6" id="KW-0574">Periplasm</keyword>
<dbReference type="OrthoDB" id="9805821at2"/>
<evidence type="ECO:0000256" key="5">
    <source>
        <dbReference type="ARBA" id="ARBA00022729"/>
    </source>
</evidence>
<dbReference type="SUPFAM" id="SSF51445">
    <property type="entry name" value="(Trans)glycosidases"/>
    <property type="match status" value="1"/>
</dbReference>
<dbReference type="Proteomes" id="UP000184236">
    <property type="component" value="Unassembled WGS sequence"/>
</dbReference>
<dbReference type="NCBIfam" id="NF011678">
    <property type="entry name" value="PRK15098.1"/>
    <property type="match status" value="1"/>
</dbReference>
<comment type="similarity">
    <text evidence="3 10">Belongs to the glycosyl hydrolase 3 family.</text>
</comment>
<organism evidence="12 13">
    <name type="scientific">Chryseobacterium takakiae</name>
    <dbReference type="NCBI Taxonomy" id="1302685"/>
    <lineage>
        <taxon>Bacteria</taxon>
        <taxon>Pseudomonadati</taxon>
        <taxon>Bacteroidota</taxon>
        <taxon>Flavobacteriia</taxon>
        <taxon>Flavobacteriales</taxon>
        <taxon>Weeksellaceae</taxon>
        <taxon>Chryseobacterium group</taxon>
        <taxon>Chryseobacterium</taxon>
    </lineage>
</organism>
<dbReference type="InterPro" id="IPR019800">
    <property type="entry name" value="Glyco_hydro_3_AS"/>
</dbReference>
<keyword evidence="5" id="KW-0732">Signal</keyword>
<accession>A0A1M4TII7</accession>
<dbReference type="PANTHER" id="PTHR30620:SF16">
    <property type="entry name" value="LYSOSOMAL BETA GLUCOSIDASE"/>
    <property type="match status" value="1"/>
</dbReference>
<evidence type="ECO:0000256" key="10">
    <source>
        <dbReference type="RuleBase" id="RU361161"/>
    </source>
</evidence>
<dbReference type="GO" id="GO:0008422">
    <property type="term" value="F:beta-glucosidase activity"/>
    <property type="evidence" value="ECO:0007669"/>
    <property type="project" value="UniProtKB-EC"/>
</dbReference>
<evidence type="ECO:0000256" key="2">
    <source>
        <dbReference type="ARBA" id="ARBA00004418"/>
    </source>
</evidence>
<evidence type="ECO:0000256" key="6">
    <source>
        <dbReference type="ARBA" id="ARBA00022764"/>
    </source>
</evidence>
<dbReference type="Pfam" id="PF00933">
    <property type="entry name" value="Glyco_hydro_3"/>
    <property type="match status" value="1"/>
</dbReference>
<dbReference type="PANTHER" id="PTHR30620">
    <property type="entry name" value="PERIPLASMIC BETA-GLUCOSIDASE-RELATED"/>
    <property type="match status" value="1"/>
</dbReference>
<evidence type="ECO:0000256" key="1">
    <source>
        <dbReference type="ARBA" id="ARBA00000448"/>
    </source>
</evidence>
<keyword evidence="8 10" id="KW-0326">Glycosidase</keyword>
<dbReference type="EMBL" id="FQVO01000001">
    <property type="protein sequence ID" value="SHE44144.1"/>
    <property type="molecule type" value="Genomic_DNA"/>
</dbReference>
<dbReference type="GO" id="GO:0042597">
    <property type="term" value="C:periplasmic space"/>
    <property type="evidence" value="ECO:0007669"/>
    <property type="project" value="UniProtKB-SubCell"/>
</dbReference>
<evidence type="ECO:0000256" key="7">
    <source>
        <dbReference type="ARBA" id="ARBA00022801"/>
    </source>
</evidence>
<dbReference type="Pfam" id="PF14310">
    <property type="entry name" value="Fn3-like"/>
    <property type="match status" value="1"/>
</dbReference>
<dbReference type="InterPro" id="IPR017853">
    <property type="entry name" value="GH"/>
</dbReference>
<dbReference type="InterPro" id="IPR036962">
    <property type="entry name" value="Glyco_hydro_3_N_sf"/>
</dbReference>
<feature type="domain" description="Fibronectin type III-like" evidence="11">
    <location>
        <begin position="674"/>
        <end position="743"/>
    </location>
</feature>
<evidence type="ECO:0000259" key="11">
    <source>
        <dbReference type="SMART" id="SM01217"/>
    </source>
</evidence>
<dbReference type="InterPro" id="IPR051915">
    <property type="entry name" value="Cellulose_Degrad_GH3"/>
</dbReference>
<dbReference type="InterPro" id="IPR001764">
    <property type="entry name" value="Glyco_hydro_3_N"/>
</dbReference>
<dbReference type="AlphaFoldDB" id="A0A1M4TII7"/>
<comment type="subcellular location">
    <subcellularLocation>
        <location evidence="2">Periplasm</location>
    </subcellularLocation>
</comment>
<comment type="catalytic activity">
    <reaction evidence="1">
        <text>Hydrolysis of terminal, non-reducing beta-D-glucosyl residues with release of beta-D-glucose.</text>
        <dbReference type="EC" id="3.2.1.21"/>
    </reaction>
</comment>
<evidence type="ECO:0000313" key="12">
    <source>
        <dbReference type="EMBL" id="SHE44144.1"/>
    </source>
</evidence>
<sequence>MKRISILLLSLSFVVAFGQSKKDVFIDNLMKKMTIEEKIGQLNLISPPGNIQTGAAVSSDAENYIKQGKLGAVLNMTGLSRIKETQEIAVSKSRLGIPLIFGLDVIHGYKTGFPIPLALSASWKPELIQQAAAISAKEATADGITWTYSPMADIGRDPRWGRVAEGAGEDPFLASRITEAFVKGYQGSDLSSNNTLLACVKHFALYGASEAGRDYNTVDMSLHRMYNDYFPPYKAAIDAGVATVMTSFNDINGVPSTANKWLLTDVLRKQWGFNGFVVTDFTAIKELIAHGLGNSQQVAARALKAGTDMDMVGEDYLNTLKKSLQEGKISEEDINKACRRILEMKYNLGLFDDPYRYIDEKRSKSEILTSEHRQFARKVAAQTFVLMKNERQILPLKKSDKIAFIGPLLDDKANMPGTWAVAVDFKESVTVQSALKEFPESKNYWFARGANLTENLNLEKNAYIEFTKENPRQSPEKLLKEAIDTAKKADKIVLVLGEASEMTGESASRTDIKFPENQLLLLREIKKLGKPIIVILFTGRPLDLSDMVDLPDAILNVWFPGTEAGHAITDVLFGVVNPSGKLTMTFPRSLGQVPIYYNHKNTGRPLEFTDHRFEKYKSNYLDERNDPLFPFGFGLSYTKFNYSSMNLSKSQLKGNETLKASITVTNSGNYDGEETVQLYIRDKVASITRPVKELKGFKTVFLKKGESQTVSFDINQELLKFYNEELIFDWEEGEFDIMIGTNSDHLTTKTVLWQK</sequence>
<dbReference type="FunFam" id="2.60.40.10:FF:000495">
    <property type="entry name" value="Periplasmic beta-glucosidase"/>
    <property type="match status" value="1"/>
</dbReference>
<dbReference type="Gene3D" id="3.40.50.1700">
    <property type="entry name" value="Glycoside hydrolase family 3 C-terminal domain"/>
    <property type="match status" value="1"/>
</dbReference>
<evidence type="ECO:0000256" key="9">
    <source>
        <dbReference type="ARBA" id="ARBA00067498"/>
    </source>
</evidence>
<dbReference type="PROSITE" id="PS00775">
    <property type="entry name" value="GLYCOSYL_HYDROL_F3"/>
    <property type="match status" value="1"/>
</dbReference>
<dbReference type="InterPro" id="IPR002772">
    <property type="entry name" value="Glyco_hydro_3_C"/>
</dbReference>
<dbReference type="InterPro" id="IPR036881">
    <property type="entry name" value="Glyco_hydro_3_C_sf"/>
</dbReference>
<dbReference type="Gene3D" id="2.60.40.10">
    <property type="entry name" value="Immunoglobulins"/>
    <property type="match status" value="1"/>
</dbReference>
<keyword evidence="7 10" id="KW-0378">Hydrolase</keyword>
<keyword evidence="13" id="KW-1185">Reference proteome</keyword>
<dbReference type="PRINTS" id="PR00133">
    <property type="entry name" value="GLHYDRLASE3"/>
</dbReference>
<reference evidence="13" key="1">
    <citation type="submission" date="2016-11" db="EMBL/GenBank/DDBJ databases">
        <authorList>
            <person name="Varghese N."/>
            <person name="Submissions S."/>
        </authorList>
    </citation>
    <scope>NUCLEOTIDE SEQUENCE [LARGE SCALE GENOMIC DNA]</scope>
    <source>
        <strain evidence="13">DSM 26898</strain>
    </source>
</reference>
<dbReference type="InterPro" id="IPR013783">
    <property type="entry name" value="Ig-like_fold"/>
</dbReference>